<comment type="similarity">
    <text evidence="1">Belongs to the universal stress protein A family.</text>
</comment>
<dbReference type="CDD" id="cd00293">
    <property type="entry name" value="USP-like"/>
    <property type="match status" value="2"/>
</dbReference>
<evidence type="ECO:0000256" key="1">
    <source>
        <dbReference type="ARBA" id="ARBA00008791"/>
    </source>
</evidence>
<protein>
    <submittedName>
        <fullName evidence="3">Universal stress protein</fullName>
    </submittedName>
</protein>
<reference evidence="3 4" key="1">
    <citation type="submission" date="2019-04" db="EMBL/GenBank/DDBJ databases">
        <title>Geobacter oryzae sp. nov., ferric-reducing bacteria isolated from paddy soil.</title>
        <authorList>
            <person name="Xu Z."/>
            <person name="Masuda Y."/>
            <person name="Itoh H."/>
            <person name="Senoo K."/>
        </authorList>
    </citation>
    <scope>NUCLEOTIDE SEQUENCE [LARGE SCALE GENOMIC DNA]</scope>
    <source>
        <strain evidence="3 4">Red111</strain>
    </source>
</reference>
<proteinExistence type="inferred from homology"/>
<evidence type="ECO:0000259" key="2">
    <source>
        <dbReference type="Pfam" id="PF00582"/>
    </source>
</evidence>
<comment type="caution">
    <text evidence="3">The sequence shown here is derived from an EMBL/GenBank/DDBJ whole genome shotgun (WGS) entry which is preliminary data.</text>
</comment>
<dbReference type="PANTHER" id="PTHR46268">
    <property type="entry name" value="STRESS RESPONSE PROTEIN NHAX"/>
    <property type="match status" value="1"/>
</dbReference>
<accession>A0A4S1CM64</accession>
<feature type="domain" description="UspA" evidence="2">
    <location>
        <begin position="4"/>
        <end position="136"/>
    </location>
</feature>
<sequence length="266" mass="28906">MELKQILVFMDNLEHSADRLELAIDLAKRHRATITGLKVAVHPLIPMRRGHDKEAGEELAQLFRERTAAADVKGAWITADAKALGGGVVEAISHYATFADLVIVGQSEHGSTERRATDFLPEKVVFGSGKPVLIVPYAGRYKSVGRNILVAWKTGRESSRALSDALPLLQAAESAHIFEVNPSNDEVADMEGLRRYLASHGVKAQVETSAITELGIGDVLLNRVSDEGSDLLVMGGYADLHFGTYVLGDVAKHVLRHMTIPVLMSH</sequence>
<dbReference type="Proteomes" id="UP000306416">
    <property type="component" value="Unassembled WGS sequence"/>
</dbReference>
<name>A0A4S1CM64_9BACT</name>
<dbReference type="Pfam" id="PF00582">
    <property type="entry name" value="Usp"/>
    <property type="match status" value="2"/>
</dbReference>
<feature type="domain" description="UspA" evidence="2">
    <location>
        <begin position="147"/>
        <end position="264"/>
    </location>
</feature>
<gene>
    <name evidence="3" type="ORF">E4633_02345</name>
</gene>
<dbReference type="PRINTS" id="PR01438">
    <property type="entry name" value="UNVRSLSTRESS"/>
</dbReference>
<dbReference type="InterPro" id="IPR006015">
    <property type="entry name" value="Universal_stress_UspA"/>
</dbReference>
<dbReference type="Gene3D" id="3.40.50.12370">
    <property type="match status" value="1"/>
</dbReference>
<dbReference type="InterPro" id="IPR006016">
    <property type="entry name" value="UspA"/>
</dbReference>
<evidence type="ECO:0000313" key="4">
    <source>
        <dbReference type="Proteomes" id="UP000306416"/>
    </source>
</evidence>
<dbReference type="RefSeq" id="WP_135868659.1">
    <property type="nucleotide sequence ID" value="NZ_SRSC01000001.1"/>
</dbReference>
<dbReference type="SUPFAM" id="SSF52402">
    <property type="entry name" value="Adenine nucleotide alpha hydrolases-like"/>
    <property type="match status" value="2"/>
</dbReference>
<evidence type="ECO:0000313" key="3">
    <source>
        <dbReference type="EMBL" id="TGU74326.1"/>
    </source>
</evidence>
<dbReference type="PANTHER" id="PTHR46268:SF15">
    <property type="entry name" value="UNIVERSAL STRESS PROTEIN HP_0031"/>
    <property type="match status" value="1"/>
</dbReference>
<organism evidence="3 4">
    <name type="scientific">Geomonas terrae</name>
    <dbReference type="NCBI Taxonomy" id="2562681"/>
    <lineage>
        <taxon>Bacteria</taxon>
        <taxon>Pseudomonadati</taxon>
        <taxon>Thermodesulfobacteriota</taxon>
        <taxon>Desulfuromonadia</taxon>
        <taxon>Geobacterales</taxon>
        <taxon>Geobacteraceae</taxon>
        <taxon>Geomonas</taxon>
    </lineage>
</organism>
<keyword evidence="4" id="KW-1185">Reference proteome</keyword>
<dbReference type="AlphaFoldDB" id="A0A4S1CM64"/>
<dbReference type="EMBL" id="SRSC01000001">
    <property type="protein sequence ID" value="TGU74326.1"/>
    <property type="molecule type" value="Genomic_DNA"/>
</dbReference>